<name>A0ABP0KHT3_9DINO</name>
<gene>
    <name evidence="1" type="ORF">SCF082_LOCUS17479</name>
</gene>
<evidence type="ECO:0000313" key="2">
    <source>
        <dbReference type="Proteomes" id="UP001642464"/>
    </source>
</evidence>
<organism evidence="1 2">
    <name type="scientific">Durusdinium trenchii</name>
    <dbReference type="NCBI Taxonomy" id="1381693"/>
    <lineage>
        <taxon>Eukaryota</taxon>
        <taxon>Sar</taxon>
        <taxon>Alveolata</taxon>
        <taxon>Dinophyceae</taxon>
        <taxon>Suessiales</taxon>
        <taxon>Symbiodiniaceae</taxon>
        <taxon>Durusdinium</taxon>
    </lineage>
</organism>
<dbReference type="Proteomes" id="UP001642464">
    <property type="component" value="Unassembled WGS sequence"/>
</dbReference>
<keyword evidence="2" id="KW-1185">Reference proteome</keyword>
<dbReference type="EMBL" id="CAXAMM010011533">
    <property type="protein sequence ID" value="CAK9026385.1"/>
    <property type="molecule type" value="Genomic_DNA"/>
</dbReference>
<protein>
    <submittedName>
        <fullName evidence="1">Uncharacterized protein</fullName>
    </submittedName>
</protein>
<reference evidence="1 2" key="1">
    <citation type="submission" date="2024-02" db="EMBL/GenBank/DDBJ databases">
        <authorList>
            <person name="Chen Y."/>
            <person name="Shah S."/>
            <person name="Dougan E. K."/>
            <person name="Thang M."/>
            <person name="Chan C."/>
        </authorList>
    </citation>
    <scope>NUCLEOTIDE SEQUENCE [LARGE SCALE GENOMIC DNA]</scope>
</reference>
<accession>A0ABP0KHT3</accession>
<evidence type="ECO:0000313" key="1">
    <source>
        <dbReference type="EMBL" id="CAK9026385.1"/>
    </source>
</evidence>
<sequence>EDSAGEQRRRDALSLDLPNGAKVEMTKCTSKGAKFSVAGTPARPTRKALYFACWPAQWIGAVAARQQPEAKTRLSWKAQRVGDLTLGTLRIKGPLAWTNRIETSPRSFCRLPWGRSHRRVFLLQQAVARFAEDLCQRLDALVGQDDENTNSMADFPEAIAVTAPDVASPLPSDQLQHLRFLLEKRVILPSEFDALAGRIQGSVPTAAPLTVT</sequence>
<feature type="non-terminal residue" evidence="1">
    <location>
        <position position="1"/>
    </location>
</feature>
<proteinExistence type="predicted"/>
<comment type="caution">
    <text evidence="1">The sequence shown here is derived from an EMBL/GenBank/DDBJ whole genome shotgun (WGS) entry which is preliminary data.</text>
</comment>